<evidence type="ECO:0000256" key="2">
    <source>
        <dbReference type="SAM" id="Phobius"/>
    </source>
</evidence>
<evidence type="ECO:0000313" key="4">
    <source>
        <dbReference type="Proteomes" id="UP000270185"/>
    </source>
</evidence>
<evidence type="ECO:0000256" key="1">
    <source>
        <dbReference type="SAM" id="MobiDB-lite"/>
    </source>
</evidence>
<name>A0A3G8XN34_9FLAO</name>
<evidence type="ECO:0000313" key="3">
    <source>
        <dbReference type="EMBL" id="AZI33167.1"/>
    </source>
</evidence>
<proteinExistence type="predicted"/>
<dbReference type="OrthoDB" id="1273486at2"/>
<dbReference type="Proteomes" id="UP000270185">
    <property type="component" value="Chromosome"/>
</dbReference>
<keyword evidence="2" id="KW-0812">Transmembrane</keyword>
<organism evidence="3 4">
    <name type="scientific">Kaistella carnis</name>
    <dbReference type="NCBI Taxonomy" id="1241979"/>
    <lineage>
        <taxon>Bacteria</taxon>
        <taxon>Pseudomonadati</taxon>
        <taxon>Bacteroidota</taxon>
        <taxon>Flavobacteriia</taxon>
        <taxon>Flavobacteriales</taxon>
        <taxon>Weeksellaceae</taxon>
        <taxon>Chryseobacterium group</taxon>
        <taxon>Kaistella</taxon>
    </lineage>
</organism>
<dbReference type="AlphaFoldDB" id="A0A3G8XN34"/>
<feature type="compositionally biased region" description="Basic residues" evidence="1">
    <location>
        <begin position="169"/>
        <end position="179"/>
    </location>
</feature>
<feature type="region of interest" description="Disordered" evidence="1">
    <location>
        <begin position="160"/>
        <end position="179"/>
    </location>
</feature>
<dbReference type="EMBL" id="CP034159">
    <property type="protein sequence ID" value="AZI33167.1"/>
    <property type="molecule type" value="Genomic_DNA"/>
</dbReference>
<dbReference type="Pfam" id="PF17561">
    <property type="entry name" value="TssO"/>
    <property type="match status" value="1"/>
</dbReference>
<keyword evidence="2" id="KW-0472">Membrane</keyword>
<dbReference type="InterPro" id="IPR039449">
    <property type="entry name" value="TssO"/>
</dbReference>
<gene>
    <name evidence="3" type="ORF">EIB73_08260</name>
</gene>
<feature type="transmembrane region" description="Helical" evidence="2">
    <location>
        <begin position="18"/>
        <end position="40"/>
    </location>
</feature>
<reference evidence="4" key="1">
    <citation type="submission" date="2018-11" db="EMBL/GenBank/DDBJ databases">
        <title>Proposal to divide the Flavobacteriaceae and reorganize its genera based on Amino Acid Identity values calculated from whole genome sequences.</title>
        <authorList>
            <person name="Nicholson A.C."/>
            <person name="Gulvik C.A."/>
            <person name="Whitney A.M."/>
            <person name="Humrighouse B.W."/>
            <person name="Bell M."/>
            <person name="Holmes B."/>
            <person name="Steigerwalt A.G."/>
            <person name="Villarma A."/>
            <person name="Sheth M."/>
            <person name="Batra D."/>
            <person name="Pryor J."/>
            <person name="Bernardet J.-F."/>
            <person name="Hugo C."/>
            <person name="Kampfer P."/>
            <person name="Newman J.D."/>
            <person name="McQuiston J.R."/>
        </authorList>
    </citation>
    <scope>NUCLEOTIDE SEQUENCE [LARGE SCALE GENOMIC DNA]</scope>
    <source>
        <strain evidence="4">G0081</strain>
    </source>
</reference>
<dbReference type="RefSeq" id="WP_125024389.1">
    <property type="nucleotide sequence ID" value="NZ_CP034159.1"/>
</dbReference>
<dbReference type="KEGG" id="ccas:EIB73_08260"/>
<protein>
    <submittedName>
        <fullName evidence="3">Uncharacterized protein</fullName>
    </submittedName>
</protein>
<sequence>MISSGQEKLNKKAVNMGIWGFIFSFVMLTGVTFLAVFLFFKSSELQQKAVEKEVSNYKMLQSKNELLQTKMENIYSRMTQLASDKVQNEVFLRDNIIEEIRDCKNIMGADSIKEFKQYATLIKNMSEMIIMKNDLISVTADEQVASRNLLECQNRLNSATENLMNSVPRPRRLPTPRRR</sequence>
<accession>A0A3G8XN34</accession>
<keyword evidence="2" id="KW-1133">Transmembrane helix</keyword>
<keyword evidence="4" id="KW-1185">Reference proteome</keyword>